<accession>A0A0B1SK23</accession>
<dbReference type="SUPFAM" id="SSF46785">
    <property type="entry name" value="Winged helix' DNA-binding domain"/>
    <property type="match status" value="1"/>
</dbReference>
<protein>
    <recommendedName>
        <fullName evidence="2">Rad21/Rec8-like protein C-terminal eukaryotic domain-containing protein</fullName>
    </recommendedName>
</protein>
<name>A0A0B1SK23_OESDE</name>
<organism evidence="3 4">
    <name type="scientific">Oesophagostomum dentatum</name>
    <name type="common">Nodular worm</name>
    <dbReference type="NCBI Taxonomy" id="61180"/>
    <lineage>
        <taxon>Eukaryota</taxon>
        <taxon>Metazoa</taxon>
        <taxon>Ecdysozoa</taxon>
        <taxon>Nematoda</taxon>
        <taxon>Chromadorea</taxon>
        <taxon>Rhabditida</taxon>
        <taxon>Rhabditina</taxon>
        <taxon>Rhabditomorpha</taxon>
        <taxon>Strongyloidea</taxon>
        <taxon>Strongylidae</taxon>
        <taxon>Oesophagostomum</taxon>
    </lineage>
</organism>
<dbReference type="Proteomes" id="UP000053660">
    <property type="component" value="Unassembled WGS sequence"/>
</dbReference>
<dbReference type="Pfam" id="PF04824">
    <property type="entry name" value="Rad21_Rec8"/>
    <property type="match status" value="1"/>
</dbReference>
<gene>
    <name evidence="3" type="ORF">OESDEN_16406</name>
</gene>
<reference evidence="3 4" key="1">
    <citation type="submission" date="2014-03" db="EMBL/GenBank/DDBJ databases">
        <title>Draft genome of the hookworm Oesophagostomum dentatum.</title>
        <authorList>
            <person name="Mitreva M."/>
        </authorList>
    </citation>
    <scope>NUCLEOTIDE SEQUENCE [LARGE SCALE GENOMIC DNA]</scope>
    <source>
        <strain evidence="3 4">OD-Hann</strain>
    </source>
</reference>
<evidence type="ECO:0000256" key="1">
    <source>
        <dbReference type="SAM" id="MobiDB-lite"/>
    </source>
</evidence>
<dbReference type="InterPro" id="IPR006909">
    <property type="entry name" value="Rad21/Rec8_C_eu"/>
</dbReference>
<feature type="region of interest" description="Disordered" evidence="1">
    <location>
        <begin position="325"/>
        <end position="346"/>
    </location>
</feature>
<proteinExistence type="predicted"/>
<evidence type="ECO:0000313" key="4">
    <source>
        <dbReference type="Proteomes" id="UP000053660"/>
    </source>
</evidence>
<dbReference type="EMBL" id="KN571270">
    <property type="protein sequence ID" value="KHJ83887.1"/>
    <property type="molecule type" value="Genomic_DNA"/>
</dbReference>
<sequence length="346" mass="38392">MQGDYSSLLRNKEELRISVDKHPSVRELLLPYPAYAGKRFPTECIALYHSRFSDNLTYEQALRENIYDPIYRGPAASLWRYSGSEQSSKEVCFHARILCPHEPPVFAELGIRSTAWNRVPTGNSREVCECALMRKAKSLHLAMKEAGDPIRLREVPTAEAGQGDVPGRDQSLPPDFSLPPLPPDIAALAADVTLPQEPEHIRESRSSYLEQARRMTRGTEDMGMKQNIREISQILTWALEGRPSSVQLYDPLQQGDYAQLSMSSASESSACSANRPVPLSPLIPCAKTSKKQAAAVFATLLALAGKQVVDVQQRQPYGEIWFNLRSPSTSSDHDTDPVVSRGSIIS</sequence>
<feature type="domain" description="Rad21/Rec8-like protein C-terminal eukaryotic" evidence="2">
    <location>
        <begin position="285"/>
        <end position="321"/>
    </location>
</feature>
<dbReference type="Gene3D" id="1.10.10.580">
    <property type="entry name" value="Structural maintenance of chromosome 1. Chain E"/>
    <property type="match status" value="1"/>
</dbReference>
<keyword evidence="4" id="KW-1185">Reference proteome</keyword>
<evidence type="ECO:0000259" key="2">
    <source>
        <dbReference type="Pfam" id="PF04824"/>
    </source>
</evidence>
<evidence type="ECO:0000313" key="3">
    <source>
        <dbReference type="EMBL" id="KHJ83887.1"/>
    </source>
</evidence>
<dbReference type="AlphaFoldDB" id="A0A0B1SK23"/>
<dbReference type="InterPro" id="IPR023093">
    <property type="entry name" value="ScpA-like_C"/>
</dbReference>
<dbReference type="InterPro" id="IPR036390">
    <property type="entry name" value="WH_DNA-bd_sf"/>
</dbReference>
<dbReference type="OrthoDB" id="5856535at2759"/>